<reference evidence="2" key="1">
    <citation type="journal article" date="2023" name="Science">
        <title>Genome structures resolve the early diversification of teleost fishes.</title>
        <authorList>
            <person name="Parey E."/>
            <person name="Louis A."/>
            <person name="Montfort J."/>
            <person name="Bouchez O."/>
            <person name="Roques C."/>
            <person name="Iampietro C."/>
            <person name="Lluch J."/>
            <person name="Castinel A."/>
            <person name="Donnadieu C."/>
            <person name="Desvignes T."/>
            <person name="Floi Bucao C."/>
            <person name="Jouanno E."/>
            <person name="Wen M."/>
            <person name="Mejri S."/>
            <person name="Dirks R."/>
            <person name="Jansen H."/>
            <person name="Henkel C."/>
            <person name="Chen W.J."/>
            <person name="Zahm M."/>
            <person name="Cabau C."/>
            <person name="Klopp C."/>
            <person name="Thompson A.W."/>
            <person name="Robinson-Rechavi M."/>
            <person name="Braasch I."/>
            <person name="Lecointre G."/>
            <person name="Bobe J."/>
            <person name="Postlethwait J.H."/>
            <person name="Berthelot C."/>
            <person name="Roest Crollius H."/>
            <person name="Guiguen Y."/>
        </authorList>
    </citation>
    <scope>NUCLEOTIDE SEQUENCE</scope>
    <source>
        <strain evidence="2">WJC10195</strain>
    </source>
</reference>
<comment type="caution">
    <text evidence="2">The sequence shown here is derived from an EMBL/GenBank/DDBJ whole genome shotgun (WGS) entry which is preliminary data.</text>
</comment>
<name>A0A9Q1EGK8_SYNKA</name>
<feature type="region of interest" description="Disordered" evidence="1">
    <location>
        <begin position="1"/>
        <end position="26"/>
    </location>
</feature>
<evidence type="ECO:0000256" key="1">
    <source>
        <dbReference type="SAM" id="MobiDB-lite"/>
    </source>
</evidence>
<dbReference type="AlphaFoldDB" id="A0A9Q1EGK8"/>
<dbReference type="Proteomes" id="UP001152622">
    <property type="component" value="Chromosome 18"/>
</dbReference>
<gene>
    <name evidence="2" type="ORF">SKAU_G00374020</name>
</gene>
<proteinExistence type="predicted"/>
<accession>A0A9Q1EGK8</accession>
<dbReference type="EMBL" id="JAINUF010000018">
    <property type="protein sequence ID" value="KAJ8338436.1"/>
    <property type="molecule type" value="Genomic_DNA"/>
</dbReference>
<evidence type="ECO:0000313" key="2">
    <source>
        <dbReference type="EMBL" id="KAJ8338436.1"/>
    </source>
</evidence>
<keyword evidence="3" id="KW-1185">Reference proteome</keyword>
<sequence length="111" mass="12333">MAQDGRKGIKPGLQFVDKQEPKGRDMPSIWRRGAVTAAHSIAPGLGNRVPNSPSLTVQRTLHSDHLPGICISFILQPRLHSKPPVISQGRRRGGRLRQIEREALLHFYSLA</sequence>
<organism evidence="2 3">
    <name type="scientific">Synaphobranchus kaupii</name>
    <name type="common">Kaup's arrowtooth eel</name>
    <dbReference type="NCBI Taxonomy" id="118154"/>
    <lineage>
        <taxon>Eukaryota</taxon>
        <taxon>Metazoa</taxon>
        <taxon>Chordata</taxon>
        <taxon>Craniata</taxon>
        <taxon>Vertebrata</taxon>
        <taxon>Euteleostomi</taxon>
        <taxon>Actinopterygii</taxon>
        <taxon>Neopterygii</taxon>
        <taxon>Teleostei</taxon>
        <taxon>Anguilliformes</taxon>
        <taxon>Synaphobranchidae</taxon>
        <taxon>Synaphobranchus</taxon>
    </lineage>
</organism>
<protein>
    <submittedName>
        <fullName evidence="2">Uncharacterized protein</fullName>
    </submittedName>
</protein>
<evidence type="ECO:0000313" key="3">
    <source>
        <dbReference type="Proteomes" id="UP001152622"/>
    </source>
</evidence>